<feature type="non-terminal residue" evidence="3">
    <location>
        <position position="390"/>
    </location>
</feature>
<keyword evidence="2" id="KW-0732">Signal</keyword>
<dbReference type="EMBL" id="CAAALY010100071">
    <property type="protein sequence ID" value="VEL29070.1"/>
    <property type="molecule type" value="Genomic_DNA"/>
</dbReference>
<evidence type="ECO:0000256" key="2">
    <source>
        <dbReference type="SAM" id="SignalP"/>
    </source>
</evidence>
<feature type="region of interest" description="Disordered" evidence="1">
    <location>
        <begin position="25"/>
        <end position="46"/>
    </location>
</feature>
<dbReference type="Proteomes" id="UP000784294">
    <property type="component" value="Unassembled WGS sequence"/>
</dbReference>
<gene>
    <name evidence="3" type="ORF">PXEA_LOCUS22510</name>
</gene>
<dbReference type="AlphaFoldDB" id="A0A3S5APX1"/>
<sequence length="390" mass="39424">SDHFLIHLIPAFIFNFYVSPGSSGSTESVPNRVGQSTSRHSTTSQWHRIGRTASTTGSIFNNSQTSVVSSSNIALSNTSAAATATLKTATINSGCHGLSSASLSTSALSGPVDTCVPRYLKGPMTTGQNGSAFLDSSPAIVTANTFISTSTGGAFGPGFGFGPGLGSCEVSALSGFPLADIGGEASLNTARSSGRGSSCTTHSLVSNSLPSAIYALPPPGNILQQQQHYPRHDLISMDCGVSASVIQAPALGCRNRASESGLGQSGVGGSNQSGHMGTFKSAITARRTSSGGAILYAGQPQSQYMFDSGPRRTPPLAISGKLADAVTNGQVNRLACSGPLFDPSAALSTSSAITSPVSTLKTSATSPSVSLANSMTVSSEVTVMSIGVSR</sequence>
<proteinExistence type="predicted"/>
<feature type="non-terminal residue" evidence="3">
    <location>
        <position position="1"/>
    </location>
</feature>
<feature type="signal peptide" evidence="2">
    <location>
        <begin position="1"/>
        <end position="23"/>
    </location>
</feature>
<keyword evidence="4" id="KW-1185">Reference proteome</keyword>
<comment type="caution">
    <text evidence="3">The sequence shown here is derived from an EMBL/GenBank/DDBJ whole genome shotgun (WGS) entry which is preliminary data.</text>
</comment>
<feature type="chain" id="PRO_5018714217" evidence="2">
    <location>
        <begin position="24"/>
        <end position="390"/>
    </location>
</feature>
<name>A0A3S5APX1_9PLAT</name>
<evidence type="ECO:0000256" key="1">
    <source>
        <dbReference type="SAM" id="MobiDB-lite"/>
    </source>
</evidence>
<evidence type="ECO:0000313" key="3">
    <source>
        <dbReference type="EMBL" id="VEL29070.1"/>
    </source>
</evidence>
<accession>A0A3S5APX1</accession>
<reference evidence="3" key="1">
    <citation type="submission" date="2018-11" db="EMBL/GenBank/DDBJ databases">
        <authorList>
            <consortium name="Pathogen Informatics"/>
        </authorList>
    </citation>
    <scope>NUCLEOTIDE SEQUENCE</scope>
</reference>
<protein>
    <submittedName>
        <fullName evidence="3">Uncharacterized protein</fullName>
    </submittedName>
</protein>
<organism evidence="3 4">
    <name type="scientific">Protopolystoma xenopodis</name>
    <dbReference type="NCBI Taxonomy" id="117903"/>
    <lineage>
        <taxon>Eukaryota</taxon>
        <taxon>Metazoa</taxon>
        <taxon>Spiralia</taxon>
        <taxon>Lophotrochozoa</taxon>
        <taxon>Platyhelminthes</taxon>
        <taxon>Monogenea</taxon>
        <taxon>Polyopisthocotylea</taxon>
        <taxon>Polystomatidea</taxon>
        <taxon>Polystomatidae</taxon>
        <taxon>Protopolystoma</taxon>
    </lineage>
</organism>
<evidence type="ECO:0000313" key="4">
    <source>
        <dbReference type="Proteomes" id="UP000784294"/>
    </source>
</evidence>